<evidence type="ECO:0000256" key="7">
    <source>
        <dbReference type="HAMAP-Rule" id="MF_00379"/>
    </source>
</evidence>
<keyword evidence="6 7" id="KW-0342">GTP-binding</keyword>
<evidence type="ECO:0000313" key="12">
    <source>
        <dbReference type="Proteomes" id="UP000219494"/>
    </source>
</evidence>
<organism evidence="11 12">
    <name type="scientific">Sphingomonas guangdongensis</name>
    <dbReference type="NCBI Taxonomy" id="1141890"/>
    <lineage>
        <taxon>Bacteria</taxon>
        <taxon>Pseudomonadati</taxon>
        <taxon>Pseudomonadota</taxon>
        <taxon>Alphaproteobacteria</taxon>
        <taxon>Sphingomonadales</taxon>
        <taxon>Sphingomonadaceae</taxon>
        <taxon>Sphingomonas</taxon>
    </lineage>
</organism>
<feature type="binding site" evidence="7">
    <location>
        <position position="21"/>
    </location>
    <ligand>
        <name>(6S)-5-formyl-5,6,7,8-tetrahydrofolate</name>
        <dbReference type="ChEBI" id="CHEBI:57457"/>
    </ligand>
</feature>
<evidence type="ECO:0000256" key="2">
    <source>
        <dbReference type="ARBA" id="ARBA00022694"/>
    </source>
</evidence>
<dbReference type="GO" id="GO:0003924">
    <property type="term" value="F:GTPase activity"/>
    <property type="evidence" value="ECO:0007669"/>
    <property type="project" value="UniProtKB-UniRule"/>
</dbReference>
<dbReference type="CDD" id="cd04164">
    <property type="entry name" value="trmE"/>
    <property type="match status" value="1"/>
</dbReference>
<name>A0A285QEX7_9SPHN</name>
<evidence type="ECO:0000256" key="5">
    <source>
        <dbReference type="ARBA" id="ARBA00022958"/>
    </source>
</evidence>
<dbReference type="OrthoDB" id="9805918at2"/>
<feature type="domain" description="MnmE helical" evidence="10">
    <location>
        <begin position="122"/>
        <end position="425"/>
    </location>
</feature>
<dbReference type="InterPro" id="IPR027368">
    <property type="entry name" value="MnmE_dom2"/>
</dbReference>
<keyword evidence="3 7" id="KW-0547">Nucleotide-binding</keyword>
<dbReference type="GO" id="GO:0046872">
    <property type="term" value="F:metal ion binding"/>
    <property type="evidence" value="ECO:0007669"/>
    <property type="project" value="UniProtKB-KW"/>
</dbReference>
<dbReference type="FunFam" id="3.30.1360.120:FF:000007">
    <property type="entry name" value="tRNA modification GTPase GTPBP3, mitochondrial"/>
    <property type="match status" value="1"/>
</dbReference>
<sequence>MTDTIFALSSGVVPAAIAIVRVSGPVAFEAAEALVGPLPPPRRAGLRALREPSSGELLDRGLVLAFPADGSVTGDDLVEFHLHGGRAVVRAVESALAVIDGVRPALAGEFTRRSLASGRLDLTAAEGLADLLSAETEAQRRAALRSADGLIRRQIEQWSAATVAAAAQVEAAIDHEEEGDVGAGDTLARGVADQIATLVRDIEVVLSRPSSERLHDGLRVVLAGPPNSGKSTLINALAERDVAIVSPIAGTTRDRIDAPVVRDGRAWLFTDTAGLTESDDQIEAIGVARARESIAAADLVLWLGDGPPPSSEMIAVHARADLPHRRHVPEGRIPASGTSVKGTAALWEALGRAASTLVPAADELALNNRQRALANAAASALRHADGQSDLLIAAEQLRIARELFDRITARASVEHVLDALFARFCIGK</sequence>
<dbReference type="HAMAP" id="MF_00379">
    <property type="entry name" value="GTPase_MnmE"/>
    <property type="match status" value="1"/>
</dbReference>
<reference evidence="11 12" key="1">
    <citation type="submission" date="2017-07" db="EMBL/GenBank/DDBJ databases">
        <authorList>
            <person name="Sun Z.S."/>
            <person name="Albrecht U."/>
            <person name="Echele G."/>
            <person name="Lee C.C."/>
        </authorList>
    </citation>
    <scope>NUCLEOTIDE SEQUENCE [LARGE SCALE GENOMIC DNA]</scope>
    <source>
        <strain evidence="11 12">CGMCC 1.12672</strain>
    </source>
</reference>
<dbReference type="Gene3D" id="1.20.120.430">
    <property type="entry name" value="tRNA modification GTPase MnmE domain 2"/>
    <property type="match status" value="1"/>
</dbReference>
<feature type="binding site" evidence="7">
    <location>
        <begin position="271"/>
        <end position="274"/>
    </location>
    <ligand>
        <name>GTP</name>
        <dbReference type="ChEBI" id="CHEBI:37565"/>
    </ligand>
</feature>
<comment type="subcellular location">
    <subcellularLocation>
        <location evidence="7">Cytoplasm</location>
    </subcellularLocation>
</comment>
<dbReference type="GO" id="GO:0002098">
    <property type="term" value="P:tRNA wobble uridine modification"/>
    <property type="evidence" value="ECO:0007669"/>
    <property type="project" value="TreeGrafter"/>
</dbReference>
<dbReference type="Proteomes" id="UP000219494">
    <property type="component" value="Unassembled WGS sequence"/>
</dbReference>
<evidence type="ECO:0000256" key="1">
    <source>
        <dbReference type="ARBA" id="ARBA00011043"/>
    </source>
</evidence>
<feature type="binding site" evidence="7">
    <location>
        <position position="428"/>
    </location>
    <ligand>
        <name>(6S)-5-formyl-5,6,7,8-tetrahydrofolate</name>
        <dbReference type="ChEBI" id="CHEBI:57457"/>
    </ligand>
</feature>
<dbReference type="Pfam" id="PF12631">
    <property type="entry name" value="MnmE_helical"/>
    <property type="match status" value="1"/>
</dbReference>
<feature type="binding site" evidence="7">
    <location>
        <position position="251"/>
    </location>
    <ligand>
        <name>K(+)</name>
        <dbReference type="ChEBI" id="CHEBI:29103"/>
    </ligand>
</feature>
<keyword evidence="7" id="KW-0460">Magnesium</keyword>
<feature type="binding site" evidence="7">
    <location>
        <position position="227"/>
    </location>
    <ligand>
        <name>K(+)</name>
        <dbReference type="ChEBI" id="CHEBI:29103"/>
    </ligand>
</feature>
<dbReference type="GO" id="GO:0005737">
    <property type="term" value="C:cytoplasm"/>
    <property type="evidence" value="ECO:0007669"/>
    <property type="project" value="UniProtKB-SubCell"/>
</dbReference>
<comment type="cofactor">
    <cofactor evidence="7">
        <name>K(+)</name>
        <dbReference type="ChEBI" id="CHEBI:29103"/>
    </cofactor>
    <text evidence="7">Binds 1 potassium ion per subunit.</text>
</comment>
<dbReference type="InterPro" id="IPR027417">
    <property type="entry name" value="P-loop_NTPase"/>
</dbReference>
<proteinExistence type="inferred from homology"/>
<accession>A0A285QEX7</accession>
<evidence type="ECO:0000256" key="4">
    <source>
        <dbReference type="ARBA" id="ARBA00022801"/>
    </source>
</evidence>
<dbReference type="InterPro" id="IPR018948">
    <property type="entry name" value="GTP-bd_TrmE_N"/>
</dbReference>
<dbReference type="PANTHER" id="PTHR42714">
    <property type="entry name" value="TRNA MODIFICATION GTPASE GTPBP3"/>
    <property type="match status" value="1"/>
</dbReference>
<keyword evidence="12" id="KW-1185">Reference proteome</keyword>
<keyword evidence="2 7" id="KW-0819">tRNA processing</keyword>
<dbReference type="AlphaFoldDB" id="A0A285QEX7"/>
<dbReference type="InterPro" id="IPR004520">
    <property type="entry name" value="GTPase_MnmE"/>
</dbReference>
<protein>
    <recommendedName>
        <fullName evidence="7">tRNA modification GTPase MnmE</fullName>
        <ecNumber evidence="7">3.6.-.-</ecNumber>
    </recommendedName>
</protein>
<dbReference type="Gene3D" id="3.30.1360.120">
    <property type="entry name" value="Probable tRNA modification gtpase trme, domain 1"/>
    <property type="match status" value="1"/>
</dbReference>
<keyword evidence="7" id="KW-0479">Metal-binding</keyword>
<feature type="binding site" evidence="7">
    <location>
        <position position="246"/>
    </location>
    <ligand>
        <name>K(+)</name>
        <dbReference type="ChEBI" id="CHEBI:29103"/>
    </ligand>
</feature>
<evidence type="ECO:0000256" key="3">
    <source>
        <dbReference type="ARBA" id="ARBA00022741"/>
    </source>
</evidence>
<feature type="binding site" evidence="7">
    <location>
        <position position="79"/>
    </location>
    <ligand>
        <name>(6S)-5-formyl-5,6,7,8-tetrahydrofolate</name>
        <dbReference type="ChEBI" id="CHEBI:57457"/>
    </ligand>
</feature>
<dbReference type="EMBL" id="OBMI01000001">
    <property type="protein sequence ID" value="SOB80433.1"/>
    <property type="molecule type" value="Genomic_DNA"/>
</dbReference>
<keyword evidence="5 7" id="KW-0630">Potassium</keyword>
<dbReference type="SUPFAM" id="SSF103025">
    <property type="entry name" value="Folate-binding domain"/>
    <property type="match status" value="1"/>
</dbReference>
<keyword evidence="7" id="KW-0963">Cytoplasm</keyword>
<feature type="binding site" evidence="7">
    <location>
        <position position="248"/>
    </location>
    <ligand>
        <name>K(+)</name>
        <dbReference type="ChEBI" id="CHEBI:29103"/>
    </ligand>
</feature>
<dbReference type="SUPFAM" id="SSF52540">
    <property type="entry name" value="P-loop containing nucleoside triphosphate hydrolases"/>
    <property type="match status" value="1"/>
</dbReference>
<evidence type="ECO:0000259" key="9">
    <source>
        <dbReference type="Pfam" id="PF10396"/>
    </source>
</evidence>
<dbReference type="EC" id="3.6.-.-" evidence="7"/>
<dbReference type="CDD" id="cd14858">
    <property type="entry name" value="TrmE_N"/>
    <property type="match status" value="1"/>
</dbReference>
<dbReference type="PANTHER" id="PTHR42714:SF2">
    <property type="entry name" value="TRNA MODIFICATION GTPASE GTPBP3, MITOCHONDRIAL"/>
    <property type="match status" value="1"/>
</dbReference>
<feature type="binding site" evidence="7">
    <location>
        <begin position="227"/>
        <end position="232"/>
    </location>
    <ligand>
        <name>GTP</name>
        <dbReference type="ChEBI" id="CHEBI:37565"/>
    </ligand>
</feature>
<dbReference type="SUPFAM" id="SSF116878">
    <property type="entry name" value="TrmE connector domain"/>
    <property type="match status" value="1"/>
</dbReference>
<comment type="caution">
    <text evidence="7">Lacks conserved residue(s) required for the propagation of feature annotation.</text>
</comment>
<feature type="binding site" evidence="7">
    <location>
        <begin position="246"/>
        <end position="252"/>
    </location>
    <ligand>
        <name>GTP</name>
        <dbReference type="ChEBI" id="CHEBI:37565"/>
    </ligand>
</feature>
<comment type="function">
    <text evidence="7">Exhibits a very high intrinsic GTPase hydrolysis rate. Involved in the addition of a carboxymethylaminomethyl (cmnm) group at the wobble position (U34) of certain tRNAs, forming tRNA-cmnm(5)s(2)U34.</text>
</comment>
<feature type="binding site" evidence="7">
    <location>
        <position position="119"/>
    </location>
    <ligand>
        <name>(6S)-5-formyl-5,6,7,8-tetrahydrofolate</name>
        <dbReference type="ChEBI" id="CHEBI:57457"/>
    </ligand>
</feature>
<comment type="subunit">
    <text evidence="7">Homodimer. Heterotetramer of two MnmE and two MnmG subunits.</text>
</comment>
<dbReference type="InterPro" id="IPR025867">
    <property type="entry name" value="MnmE_helical"/>
</dbReference>
<dbReference type="InterPro" id="IPR031168">
    <property type="entry name" value="G_TrmE"/>
</dbReference>
<evidence type="ECO:0000256" key="6">
    <source>
        <dbReference type="ARBA" id="ARBA00023134"/>
    </source>
</evidence>
<comment type="similarity">
    <text evidence="1 7">Belongs to the TRAFAC class TrmE-Era-EngA-EngB-Septin-like GTPase superfamily. TrmE GTPase family.</text>
</comment>
<dbReference type="NCBIfam" id="NF003661">
    <property type="entry name" value="PRK05291.1-3"/>
    <property type="match status" value="1"/>
</dbReference>
<dbReference type="InterPro" id="IPR027266">
    <property type="entry name" value="TrmE/GcvT-like"/>
</dbReference>
<dbReference type="InterPro" id="IPR006073">
    <property type="entry name" value="GTP-bd"/>
</dbReference>
<dbReference type="GO" id="GO:0030488">
    <property type="term" value="P:tRNA methylation"/>
    <property type="evidence" value="ECO:0007669"/>
    <property type="project" value="TreeGrafter"/>
</dbReference>
<evidence type="ECO:0000313" key="11">
    <source>
        <dbReference type="EMBL" id="SOB80433.1"/>
    </source>
</evidence>
<evidence type="ECO:0000259" key="8">
    <source>
        <dbReference type="Pfam" id="PF01926"/>
    </source>
</evidence>
<feature type="domain" description="G" evidence="8">
    <location>
        <begin position="219"/>
        <end position="309"/>
    </location>
</feature>
<dbReference type="Gene3D" id="3.40.50.300">
    <property type="entry name" value="P-loop containing nucleotide triphosphate hydrolases"/>
    <property type="match status" value="1"/>
</dbReference>
<gene>
    <name evidence="7" type="primary">mnmE</name>
    <name evidence="7" type="synonym">trmE</name>
    <name evidence="11" type="ORF">SAMN06297144_1059</name>
</gene>
<dbReference type="InterPro" id="IPR005225">
    <property type="entry name" value="Small_GTP-bd"/>
</dbReference>
<feature type="binding site" evidence="7">
    <location>
        <position position="252"/>
    </location>
    <ligand>
        <name>Mg(2+)</name>
        <dbReference type="ChEBI" id="CHEBI:18420"/>
    </ligand>
</feature>
<dbReference type="GO" id="GO:0005525">
    <property type="term" value="F:GTP binding"/>
    <property type="evidence" value="ECO:0007669"/>
    <property type="project" value="UniProtKB-UniRule"/>
</dbReference>
<keyword evidence="4 7" id="KW-0378">Hydrolase</keyword>
<evidence type="ECO:0000259" key="10">
    <source>
        <dbReference type="Pfam" id="PF12631"/>
    </source>
</evidence>
<dbReference type="RefSeq" id="WP_097062874.1">
    <property type="nucleotide sequence ID" value="NZ_OBMI01000001.1"/>
</dbReference>
<dbReference type="NCBIfam" id="TIGR00231">
    <property type="entry name" value="small_GTP"/>
    <property type="match status" value="1"/>
</dbReference>
<dbReference type="Pfam" id="PF01926">
    <property type="entry name" value="MMR_HSR1"/>
    <property type="match status" value="1"/>
</dbReference>
<feature type="binding site" evidence="7">
    <location>
        <position position="231"/>
    </location>
    <ligand>
        <name>Mg(2+)</name>
        <dbReference type="ChEBI" id="CHEBI:18420"/>
    </ligand>
</feature>
<dbReference type="Pfam" id="PF10396">
    <property type="entry name" value="TrmE_N"/>
    <property type="match status" value="1"/>
</dbReference>
<feature type="domain" description="GTP-binding protein TrmE N-terminal" evidence="9">
    <location>
        <begin position="4"/>
        <end position="119"/>
    </location>
</feature>